<dbReference type="InterPro" id="IPR001647">
    <property type="entry name" value="HTH_TetR"/>
</dbReference>
<dbReference type="Proteomes" id="UP001610631">
    <property type="component" value="Unassembled WGS sequence"/>
</dbReference>
<sequence>MGRPSQPLLSRAIIARAALELLNEEGPDALKMRSLADRLGVRGASLYHHVASKEDLLDAASELLNEEIDLGPLQDPRWRRGIAEYARGYRRVYLQHPHMIALVARRRVEAERALRSYDALLAALVRAGCTPAGAAEAAAALDYLVLGSALETFTAGFTRAPGDYRPGYPALADSLEATRTGPGGLAGLDDRGFELGLRLVLDGLAAQLGGTRDAEETL</sequence>
<dbReference type="PANTHER" id="PTHR30055:SF151">
    <property type="entry name" value="TRANSCRIPTIONAL REGULATORY PROTEIN"/>
    <property type="match status" value="1"/>
</dbReference>
<comment type="caution">
    <text evidence="7">The sequence shown here is derived from an EMBL/GenBank/DDBJ whole genome shotgun (WGS) entry which is preliminary data.</text>
</comment>
<evidence type="ECO:0000256" key="2">
    <source>
        <dbReference type="ARBA" id="ARBA00023015"/>
    </source>
</evidence>
<dbReference type="EMBL" id="JBBDHD010000038">
    <property type="protein sequence ID" value="MFH7596784.1"/>
    <property type="molecule type" value="Genomic_DNA"/>
</dbReference>
<feature type="domain" description="HTH tetR-type" evidence="6">
    <location>
        <begin position="8"/>
        <end position="68"/>
    </location>
</feature>
<evidence type="ECO:0000313" key="7">
    <source>
        <dbReference type="EMBL" id="MFH7596784.1"/>
    </source>
</evidence>
<protein>
    <submittedName>
        <fullName evidence="7">TetR/AcrR family transcriptional regulator C-terminal domain-containing protein</fullName>
    </submittedName>
</protein>
<dbReference type="RefSeq" id="WP_395510598.1">
    <property type="nucleotide sequence ID" value="NZ_JBBDHD010000038.1"/>
</dbReference>
<evidence type="ECO:0000256" key="5">
    <source>
        <dbReference type="PROSITE-ProRule" id="PRU00335"/>
    </source>
</evidence>
<keyword evidence="1" id="KW-0678">Repressor</keyword>
<evidence type="ECO:0000259" key="6">
    <source>
        <dbReference type="PROSITE" id="PS50977"/>
    </source>
</evidence>
<dbReference type="SUPFAM" id="SSF46689">
    <property type="entry name" value="Homeodomain-like"/>
    <property type="match status" value="1"/>
</dbReference>
<keyword evidence="4" id="KW-0804">Transcription</keyword>
<organism evidence="7 8">
    <name type="scientific">Streptomyces racemochromogenes</name>
    <dbReference type="NCBI Taxonomy" id="67353"/>
    <lineage>
        <taxon>Bacteria</taxon>
        <taxon>Bacillati</taxon>
        <taxon>Actinomycetota</taxon>
        <taxon>Actinomycetes</taxon>
        <taxon>Kitasatosporales</taxon>
        <taxon>Streptomycetaceae</taxon>
        <taxon>Streptomyces</taxon>
    </lineage>
</organism>
<keyword evidence="2" id="KW-0805">Transcription regulation</keyword>
<dbReference type="PANTHER" id="PTHR30055">
    <property type="entry name" value="HTH-TYPE TRANSCRIPTIONAL REGULATOR RUTR"/>
    <property type="match status" value="1"/>
</dbReference>
<dbReference type="InterPro" id="IPR036271">
    <property type="entry name" value="Tet_transcr_reg_TetR-rel_C_sf"/>
</dbReference>
<reference evidence="7 8" key="1">
    <citation type="submission" date="2024-03" db="EMBL/GenBank/DDBJ databases">
        <title>Whole genome sequencing of Streptomyces racemochromogenes, to identify antimicrobial biosynthetic gene clusters.</title>
        <authorList>
            <person name="Suryawanshi P."/>
            <person name="Krishnaraj P.U."/>
            <person name="Arun Y.P."/>
            <person name="Suryawanshi M.P."/>
            <person name="Rakshit O."/>
        </authorList>
    </citation>
    <scope>NUCLEOTIDE SEQUENCE [LARGE SCALE GENOMIC DNA]</scope>
    <source>
        <strain evidence="7 8">AUDT626</strain>
    </source>
</reference>
<dbReference type="InterPro" id="IPR009057">
    <property type="entry name" value="Homeodomain-like_sf"/>
</dbReference>
<dbReference type="Gene3D" id="1.10.357.10">
    <property type="entry name" value="Tetracycline Repressor, domain 2"/>
    <property type="match status" value="1"/>
</dbReference>
<gene>
    <name evidence="7" type="ORF">WDV06_17040</name>
</gene>
<dbReference type="Pfam" id="PF00440">
    <property type="entry name" value="TetR_N"/>
    <property type="match status" value="1"/>
</dbReference>
<dbReference type="PRINTS" id="PR00400">
    <property type="entry name" value="TETREPRESSOR"/>
</dbReference>
<dbReference type="InterPro" id="IPR004111">
    <property type="entry name" value="Repressor_TetR_C"/>
</dbReference>
<dbReference type="InterPro" id="IPR050109">
    <property type="entry name" value="HTH-type_TetR-like_transc_reg"/>
</dbReference>
<keyword evidence="8" id="KW-1185">Reference proteome</keyword>
<proteinExistence type="predicted"/>
<keyword evidence="3 5" id="KW-0238">DNA-binding</keyword>
<evidence type="ECO:0000256" key="1">
    <source>
        <dbReference type="ARBA" id="ARBA00022491"/>
    </source>
</evidence>
<accession>A0ABW7PEH0</accession>
<dbReference type="InterPro" id="IPR003012">
    <property type="entry name" value="Tet_transcr_reg_TetR"/>
</dbReference>
<evidence type="ECO:0000256" key="3">
    <source>
        <dbReference type="ARBA" id="ARBA00023125"/>
    </source>
</evidence>
<dbReference type="Pfam" id="PF02909">
    <property type="entry name" value="TetR_C_1"/>
    <property type="match status" value="1"/>
</dbReference>
<dbReference type="PROSITE" id="PS50977">
    <property type="entry name" value="HTH_TETR_2"/>
    <property type="match status" value="1"/>
</dbReference>
<name>A0ABW7PEH0_9ACTN</name>
<dbReference type="PRINTS" id="PR00455">
    <property type="entry name" value="HTHTETR"/>
</dbReference>
<evidence type="ECO:0000313" key="8">
    <source>
        <dbReference type="Proteomes" id="UP001610631"/>
    </source>
</evidence>
<evidence type="ECO:0000256" key="4">
    <source>
        <dbReference type="ARBA" id="ARBA00023163"/>
    </source>
</evidence>
<dbReference type="SUPFAM" id="SSF48498">
    <property type="entry name" value="Tetracyclin repressor-like, C-terminal domain"/>
    <property type="match status" value="1"/>
</dbReference>
<feature type="DNA-binding region" description="H-T-H motif" evidence="5">
    <location>
        <begin position="31"/>
        <end position="50"/>
    </location>
</feature>